<dbReference type="GO" id="GO:0005524">
    <property type="term" value="F:ATP binding"/>
    <property type="evidence" value="ECO:0007669"/>
    <property type="project" value="UniProtKB-KW"/>
</dbReference>
<feature type="domain" description="Histidine kinase" evidence="10">
    <location>
        <begin position="266"/>
        <end position="462"/>
    </location>
</feature>
<feature type="transmembrane region" description="Helical" evidence="9">
    <location>
        <begin position="86"/>
        <end position="107"/>
    </location>
</feature>
<keyword evidence="4" id="KW-0808">Transferase</keyword>
<dbReference type="GO" id="GO:0016020">
    <property type="term" value="C:membrane"/>
    <property type="evidence" value="ECO:0007669"/>
    <property type="project" value="InterPro"/>
</dbReference>
<keyword evidence="7" id="KW-0067">ATP-binding</keyword>
<dbReference type="PANTHER" id="PTHR24421:SF10">
    <property type="entry name" value="NITRATE_NITRITE SENSOR PROTEIN NARQ"/>
    <property type="match status" value="1"/>
</dbReference>
<dbReference type="AlphaFoldDB" id="A0A6C0P225"/>
<dbReference type="CDD" id="cd16917">
    <property type="entry name" value="HATPase_UhpB-NarQ-NarX-like"/>
    <property type="match status" value="1"/>
</dbReference>
<feature type="transmembrane region" description="Helical" evidence="9">
    <location>
        <begin position="56"/>
        <end position="74"/>
    </location>
</feature>
<dbReference type="InterPro" id="IPR011712">
    <property type="entry name" value="Sig_transdc_His_kin_sub3_dim/P"/>
</dbReference>
<evidence type="ECO:0000313" key="12">
    <source>
        <dbReference type="Proteomes" id="UP000479114"/>
    </source>
</evidence>
<evidence type="ECO:0000256" key="9">
    <source>
        <dbReference type="SAM" id="Phobius"/>
    </source>
</evidence>
<dbReference type="EMBL" id="CP048286">
    <property type="protein sequence ID" value="QHW32296.1"/>
    <property type="molecule type" value="Genomic_DNA"/>
</dbReference>
<dbReference type="RefSeq" id="WP_162641599.1">
    <property type="nucleotide sequence ID" value="NZ_CP048286.1"/>
</dbReference>
<dbReference type="EC" id="2.7.13.3" evidence="2"/>
<evidence type="ECO:0000313" key="11">
    <source>
        <dbReference type="EMBL" id="QHW32296.1"/>
    </source>
</evidence>
<dbReference type="KEGG" id="prz:GZH47_16770"/>
<keyword evidence="6" id="KW-0418">Kinase</keyword>
<dbReference type="Pfam" id="PF07730">
    <property type="entry name" value="HisKA_3"/>
    <property type="match status" value="1"/>
</dbReference>
<evidence type="ECO:0000256" key="7">
    <source>
        <dbReference type="ARBA" id="ARBA00022840"/>
    </source>
</evidence>
<dbReference type="Gene3D" id="1.20.5.1930">
    <property type="match status" value="1"/>
</dbReference>
<evidence type="ECO:0000256" key="5">
    <source>
        <dbReference type="ARBA" id="ARBA00022741"/>
    </source>
</evidence>
<protein>
    <recommendedName>
        <fullName evidence="2">histidine kinase</fullName>
        <ecNumber evidence="2">2.7.13.3</ecNumber>
    </recommendedName>
</protein>
<dbReference type="InterPro" id="IPR050482">
    <property type="entry name" value="Sensor_HK_TwoCompSys"/>
</dbReference>
<keyword evidence="8" id="KW-0902">Two-component regulatory system</keyword>
<evidence type="ECO:0000256" key="4">
    <source>
        <dbReference type="ARBA" id="ARBA00022679"/>
    </source>
</evidence>
<dbReference type="Gene3D" id="3.30.565.10">
    <property type="entry name" value="Histidine kinase-like ATPase, C-terminal domain"/>
    <property type="match status" value="1"/>
</dbReference>
<keyword evidence="9" id="KW-1133">Transmembrane helix</keyword>
<dbReference type="Proteomes" id="UP000479114">
    <property type="component" value="Chromosome"/>
</dbReference>
<dbReference type="SUPFAM" id="SSF55874">
    <property type="entry name" value="ATPase domain of HSP90 chaperone/DNA topoisomerase II/histidine kinase"/>
    <property type="match status" value="1"/>
</dbReference>
<comment type="catalytic activity">
    <reaction evidence="1">
        <text>ATP + protein L-histidine = ADP + protein N-phospho-L-histidine.</text>
        <dbReference type="EC" id="2.7.13.3"/>
    </reaction>
</comment>
<evidence type="ECO:0000256" key="3">
    <source>
        <dbReference type="ARBA" id="ARBA00022553"/>
    </source>
</evidence>
<sequence>MIYLHASRRLAAAFIPVDLLFGLYLLASSGGIDGPFICYSLSGLFLLKRHTTWKHYYPITLVYLLLLPIIVGLLEEEALPRYLREHAVYVIYVVIFYGVIMAVHMNARNMNAHFRSLAHIYTSAGLEPHSDLQIIVRQTEAALSKLLGGRDVWICANASDNGHEPEQSWMHTYFANCLRNNPAAGTKAYIRLPSPVGELTPLYLRKLQMPDETDYGWLLINTDEHELSQLQMTYVQLILRKFMSDYDVINQVNAIRTRAVAAERDYIAQDIHDGIAQELFFLSVQLFQLKNAVQKDSPSQALPILAELETKVKESHRNIRKFIVDLKGEKRRFNLRDAIENMLNRMTANSGVTLVFRSNGWVAQEKIEIEEALYHFIEESVNNVMKHAEAKRLQVTLEVTSVQWTVLVSDDGKGMDWGQTELTGKLGIAGMTNRIKALNGSVNIHSQVAEGTTITAAIPRERSMAYV</sequence>
<evidence type="ECO:0000256" key="6">
    <source>
        <dbReference type="ARBA" id="ARBA00022777"/>
    </source>
</evidence>
<dbReference type="Pfam" id="PF02518">
    <property type="entry name" value="HATPase_c"/>
    <property type="match status" value="1"/>
</dbReference>
<accession>A0A6C0P225</accession>
<keyword evidence="5" id="KW-0547">Nucleotide-binding</keyword>
<dbReference type="GO" id="GO:0046983">
    <property type="term" value="F:protein dimerization activity"/>
    <property type="evidence" value="ECO:0007669"/>
    <property type="project" value="InterPro"/>
</dbReference>
<name>A0A6C0P225_9BACL</name>
<evidence type="ECO:0000259" key="10">
    <source>
        <dbReference type="PROSITE" id="PS50109"/>
    </source>
</evidence>
<keyword evidence="3" id="KW-0597">Phosphoprotein</keyword>
<dbReference type="PANTHER" id="PTHR24421">
    <property type="entry name" value="NITRATE/NITRITE SENSOR PROTEIN NARX-RELATED"/>
    <property type="match status" value="1"/>
</dbReference>
<reference evidence="11 12" key="1">
    <citation type="submission" date="2020-02" db="EMBL/GenBank/DDBJ databases">
        <title>Paenibacillus sp. nov., isolated from rhizosphere soil of tomato.</title>
        <authorList>
            <person name="Weon H.-Y."/>
            <person name="Lee S.A."/>
        </authorList>
    </citation>
    <scope>NUCLEOTIDE SEQUENCE [LARGE SCALE GENOMIC DNA]</scope>
    <source>
        <strain evidence="11 12">14171R-81</strain>
    </source>
</reference>
<evidence type="ECO:0000256" key="1">
    <source>
        <dbReference type="ARBA" id="ARBA00000085"/>
    </source>
</evidence>
<dbReference type="SMART" id="SM00387">
    <property type="entry name" value="HATPase_c"/>
    <property type="match status" value="1"/>
</dbReference>
<dbReference type="GO" id="GO:0000155">
    <property type="term" value="F:phosphorelay sensor kinase activity"/>
    <property type="evidence" value="ECO:0007669"/>
    <property type="project" value="InterPro"/>
</dbReference>
<dbReference type="InterPro" id="IPR036890">
    <property type="entry name" value="HATPase_C_sf"/>
</dbReference>
<keyword evidence="9" id="KW-0812">Transmembrane</keyword>
<dbReference type="InterPro" id="IPR005467">
    <property type="entry name" value="His_kinase_dom"/>
</dbReference>
<proteinExistence type="predicted"/>
<keyword evidence="9" id="KW-0472">Membrane</keyword>
<gene>
    <name evidence="11" type="ORF">GZH47_16770</name>
</gene>
<feature type="transmembrane region" description="Helical" evidence="9">
    <location>
        <begin position="20"/>
        <end position="47"/>
    </location>
</feature>
<evidence type="ECO:0000256" key="8">
    <source>
        <dbReference type="ARBA" id="ARBA00023012"/>
    </source>
</evidence>
<keyword evidence="12" id="KW-1185">Reference proteome</keyword>
<dbReference type="InterPro" id="IPR003594">
    <property type="entry name" value="HATPase_dom"/>
</dbReference>
<organism evidence="11 12">
    <name type="scientific">Paenibacillus rhizovicinus</name>
    <dbReference type="NCBI Taxonomy" id="2704463"/>
    <lineage>
        <taxon>Bacteria</taxon>
        <taxon>Bacillati</taxon>
        <taxon>Bacillota</taxon>
        <taxon>Bacilli</taxon>
        <taxon>Bacillales</taxon>
        <taxon>Paenibacillaceae</taxon>
        <taxon>Paenibacillus</taxon>
    </lineage>
</organism>
<dbReference type="PROSITE" id="PS50109">
    <property type="entry name" value="HIS_KIN"/>
    <property type="match status" value="1"/>
</dbReference>
<evidence type="ECO:0000256" key="2">
    <source>
        <dbReference type="ARBA" id="ARBA00012438"/>
    </source>
</evidence>